<keyword evidence="1" id="KW-0812">Transmembrane</keyword>
<reference evidence="2 3" key="1">
    <citation type="journal article" date="2014" name="Nat. Commun.">
        <title>Molecular traces of alternative social organization in a termite genome.</title>
        <authorList>
            <person name="Terrapon N."/>
            <person name="Li C."/>
            <person name="Robertson H.M."/>
            <person name="Ji L."/>
            <person name="Meng X."/>
            <person name="Booth W."/>
            <person name="Chen Z."/>
            <person name="Childers C.P."/>
            <person name="Glastad K.M."/>
            <person name="Gokhale K."/>
            <person name="Gowin J."/>
            <person name="Gronenberg W."/>
            <person name="Hermansen R.A."/>
            <person name="Hu H."/>
            <person name="Hunt B.G."/>
            <person name="Huylmans A.K."/>
            <person name="Khalil S.M."/>
            <person name="Mitchell R.D."/>
            <person name="Munoz-Torres M.C."/>
            <person name="Mustard J.A."/>
            <person name="Pan H."/>
            <person name="Reese J.T."/>
            <person name="Scharf M.E."/>
            <person name="Sun F."/>
            <person name="Vogel H."/>
            <person name="Xiao J."/>
            <person name="Yang W."/>
            <person name="Yang Z."/>
            <person name="Yang Z."/>
            <person name="Zhou J."/>
            <person name="Zhu J."/>
            <person name="Brent C.S."/>
            <person name="Elsik C.G."/>
            <person name="Goodisman M.A."/>
            <person name="Liberles D.A."/>
            <person name="Roe R.M."/>
            <person name="Vargo E.L."/>
            <person name="Vilcinskas A."/>
            <person name="Wang J."/>
            <person name="Bornberg-Bauer E."/>
            <person name="Korb J."/>
            <person name="Zhang G."/>
            <person name="Liebig J."/>
        </authorList>
    </citation>
    <scope>NUCLEOTIDE SEQUENCE [LARGE SCALE GENOMIC DNA]</scope>
    <source>
        <tissue evidence="2">Whole organism</tissue>
    </source>
</reference>
<organism evidence="2 3">
    <name type="scientific">Zootermopsis nevadensis</name>
    <name type="common">Dampwood termite</name>
    <dbReference type="NCBI Taxonomy" id="136037"/>
    <lineage>
        <taxon>Eukaryota</taxon>
        <taxon>Metazoa</taxon>
        <taxon>Ecdysozoa</taxon>
        <taxon>Arthropoda</taxon>
        <taxon>Hexapoda</taxon>
        <taxon>Insecta</taxon>
        <taxon>Pterygota</taxon>
        <taxon>Neoptera</taxon>
        <taxon>Polyneoptera</taxon>
        <taxon>Dictyoptera</taxon>
        <taxon>Blattodea</taxon>
        <taxon>Blattoidea</taxon>
        <taxon>Termitoidae</taxon>
        <taxon>Termopsidae</taxon>
        <taxon>Zootermopsis</taxon>
    </lineage>
</organism>
<dbReference type="EMBL" id="KK853060">
    <property type="protein sequence ID" value="KDR11904.1"/>
    <property type="molecule type" value="Genomic_DNA"/>
</dbReference>
<gene>
    <name evidence="2" type="ORF">L798_13791</name>
</gene>
<dbReference type="AlphaFoldDB" id="A0A067QZS1"/>
<keyword evidence="1" id="KW-0472">Membrane</keyword>
<dbReference type="InParanoid" id="A0A067QZS1"/>
<keyword evidence="3" id="KW-1185">Reference proteome</keyword>
<keyword evidence="1" id="KW-1133">Transmembrane helix</keyword>
<feature type="transmembrane region" description="Helical" evidence="1">
    <location>
        <begin position="78"/>
        <end position="96"/>
    </location>
</feature>
<evidence type="ECO:0000256" key="1">
    <source>
        <dbReference type="SAM" id="Phobius"/>
    </source>
</evidence>
<accession>A0A067QZS1</accession>
<sequence>MRTFEKCVCYHIQSNSFIMRSQLLRANRQELVGSDIFYEQHFTVKAITVVESFMGIRNKSLSHYNEQWLYCRTMNYDLLFICLFMTFSPISFNIPADSKF</sequence>
<evidence type="ECO:0000313" key="3">
    <source>
        <dbReference type="Proteomes" id="UP000027135"/>
    </source>
</evidence>
<evidence type="ECO:0000313" key="2">
    <source>
        <dbReference type="EMBL" id="KDR11904.1"/>
    </source>
</evidence>
<name>A0A067QZS1_ZOONE</name>
<protein>
    <submittedName>
        <fullName evidence="2">Uncharacterized protein</fullName>
    </submittedName>
</protein>
<proteinExistence type="predicted"/>
<dbReference type="Proteomes" id="UP000027135">
    <property type="component" value="Unassembled WGS sequence"/>
</dbReference>